<protein>
    <submittedName>
        <fullName evidence="6">MFS transporter</fullName>
    </submittedName>
</protein>
<dbReference type="RefSeq" id="WP_290274624.1">
    <property type="nucleotide sequence ID" value="NZ_JAUFQP010000016.1"/>
</dbReference>
<gene>
    <name evidence="6" type="ORF">ACFFU1_09970</name>
</gene>
<feature type="transmembrane region" description="Helical" evidence="4">
    <location>
        <begin position="217"/>
        <end position="240"/>
    </location>
</feature>
<feature type="transmembrane region" description="Helical" evidence="4">
    <location>
        <begin position="302"/>
        <end position="319"/>
    </location>
</feature>
<evidence type="ECO:0000256" key="4">
    <source>
        <dbReference type="SAM" id="Phobius"/>
    </source>
</evidence>
<dbReference type="InterPro" id="IPR036259">
    <property type="entry name" value="MFS_trans_sf"/>
</dbReference>
<keyword evidence="3 4" id="KW-0472">Membrane</keyword>
<dbReference type="EMBL" id="JBHMFA010000006">
    <property type="protein sequence ID" value="MFB9105228.1"/>
    <property type="molecule type" value="Genomic_DNA"/>
</dbReference>
<reference evidence="6 7" key="1">
    <citation type="submission" date="2024-09" db="EMBL/GenBank/DDBJ databases">
        <authorList>
            <person name="Sun Q."/>
            <person name="Mori K."/>
        </authorList>
    </citation>
    <scope>NUCLEOTIDE SEQUENCE [LARGE SCALE GENOMIC DNA]</scope>
    <source>
        <strain evidence="6 7">CECT 8300</strain>
    </source>
</reference>
<comment type="caution">
    <text evidence="6">The sequence shown here is derived from an EMBL/GenBank/DDBJ whole genome shotgun (WGS) entry which is preliminary data.</text>
</comment>
<evidence type="ECO:0000256" key="2">
    <source>
        <dbReference type="ARBA" id="ARBA00022989"/>
    </source>
</evidence>
<evidence type="ECO:0000313" key="6">
    <source>
        <dbReference type="EMBL" id="MFB9105228.1"/>
    </source>
</evidence>
<dbReference type="SUPFAM" id="SSF103473">
    <property type="entry name" value="MFS general substrate transporter"/>
    <property type="match status" value="1"/>
</dbReference>
<dbReference type="Pfam" id="PF07690">
    <property type="entry name" value="MFS_1"/>
    <property type="match status" value="1"/>
</dbReference>
<dbReference type="Gene3D" id="1.20.1250.20">
    <property type="entry name" value="MFS general substrate transporter like domains"/>
    <property type="match status" value="1"/>
</dbReference>
<dbReference type="CDD" id="cd17324">
    <property type="entry name" value="MFS_NepI_like"/>
    <property type="match status" value="1"/>
</dbReference>
<keyword evidence="2 4" id="KW-1133">Transmembrane helix</keyword>
<evidence type="ECO:0000256" key="3">
    <source>
        <dbReference type="ARBA" id="ARBA00023136"/>
    </source>
</evidence>
<feature type="transmembrane region" description="Helical" evidence="4">
    <location>
        <begin position="12"/>
        <end position="30"/>
    </location>
</feature>
<dbReference type="InterPro" id="IPR011701">
    <property type="entry name" value="MFS"/>
</dbReference>
<feature type="transmembrane region" description="Helical" evidence="4">
    <location>
        <begin position="280"/>
        <end position="296"/>
    </location>
</feature>
<keyword evidence="7" id="KW-1185">Reference proteome</keyword>
<evidence type="ECO:0000256" key="1">
    <source>
        <dbReference type="ARBA" id="ARBA00022692"/>
    </source>
</evidence>
<accession>A0ABV5H014</accession>
<dbReference type="InterPro" id="IPR020846">
    <property type="entry name" value="MFS_dom"/>
</dbReference>
<sequence length="390" mass="41354">MDHIETKPLSNKLLFIMAIAIAATAANLYYNQPLIPSIGKSLGLSDGVLGFIPSASQIGYAMAIFFISPLGDVMNRKLLIRNLSITLVIALLAVYLAPNFAVLIVATFVVGLGANITQQLIPLGASLSSLENKGKVMGTLMTGLTTGILLSRTLSGFIAEHFGWRAVFLSAAIIAAIIGVVLQTALPSNQPTAQLKYTKLLGSMFTLVKTKPVLRQAAFVGALWFAAFNAMWATIAIHVMDVPFSFSVQQVGLLGFVGAAGIFGAKIAGKWVDKIGSRKVMIVSLSLVLLSFVVLALGQNNIIVLCMGIILLDLGVFGSQIPNQVRVFAIDVNARSRTNAVYMLFYYIGASVGSALGVSVISKFGWTGLTVFGGALAATALIFHLTRKLK</sequence>
<dbReference type="PANTHER" id="PTHR42910">
    <property type="entry name" value="TRANSPORTER SCO4007-RELATED"/>
    <property type="match status" value="1"/>
</dbReference>
<feature type="transmembrane region" description="Helical" evidence="4">
    <location>
        <begin position="164"/>
        <end position="186"/>
    </location>
</feature>
<evidence type="ECO:0000313" key="7">
    <source>
        <dbReference type="Proteomes" id="UP001589590"/>
    </source>
</evidence>
<dbReference type="Proteomes" id="UP001589590">
    <property type="component" value="Unassembled WGS sequence"/>
</dbReference>
<feature type="transmembrane region" description="Helical" evidence="4">
    <location>
        <begin position="78"/>
        <end position="97"/>
    </location>
</feature>
<name>A0ABV5H014_9FLAO</name>
<keyword evidence="1 4" id="KW-0812">Transmembrane</keyword>
<proteinExistence type="predicted"/>
<feature type="transmembrane region" description="Helical" evidence="4">
    <location>
        <begin position="246"/>
        <end position="268"/>
    </location>
</feature>
<feature type="domain" description="Major facilitator superfamily (MFS) profile" evidence="5">
    <location>
        <begin position="13"/>
        <end position="390"/>
    </location>
</feature>
<feature type="transmembrane region" description="Helical" evidence="4">
    <location>
        <begin position="340"/>
        <end position="358"/>
    </location>
</feature>
<dbReference type="PANTHER" id="PTHR42910:SF1">
    <property type="entry name" value="MAJOR FACILITATOR SUPERFAMILY (MFS) PROFILE DOMAIN-CONTAINING PROTEIN"/>
    <property type="match status" value="1"/>
</dbReference>
<feature type="transmembrane region" description="Helical" evidence="4">
    <location>
        <begin position="364"/>
        <end position="385"/>
    </location>
</feature>
<evidence type="ECO:0000259" key="5">
    <source>
        <dbReference type="PROSITE" id="PS50850"/>
    </source>
</evidence>
<organism evidence="6 7">
    <name type="scientific">Algibacter miyuki</name>
    <dbReference type="NCBI Taxonomy" id="1306933"/>
    <lineage>
        <taxon>Bacteria</taxon>
        <taxon>Pseudomonadati</taxon>
        <taxon>Bacteroidota</taxon>
        <taxon>Flavobacteriia</taxon>
        <taxon>Flavobacteriales</taxon>
        <taxon>Flavobacteriaceae</taxon>
        <taxon>Algibacter</taxon>
    </lineage>
</organism>
<dbReference type="PROSITE" id="PS50850">
    <property type="entry name" value="MFS"/>
    <property type="match status" value="1"/>
</dbReference>
<feature type="transmembrane region" description="Helical" evidence="4">
    <location>
        <begin position="50"/>
        <end position="71"/>
    </location>
</feature>